<name>H8GS79_DEIGI</name>
<dbReference type="KEGG" id="dgo:DGo_CA0047"/>
<reference evidence="1 2" key="1">
    <citation type="journal article" date="2012" name="PLoS ONE">
        <title>Genome sequence and transcriptome analysis of the radioresistant bacterium Deinococcus gobiensis: insights into the extreme environmental adaptations.</title>
        <authorList>
            <person name="Yuan M."/>
            <person name="Chen M."/>
            <person name="Zhang W."/>
            <person name="Lu W."/>
            <person name="Wang J."/>
            <person name="Yang M."/>
            <person name="Zhao P."/>
            <person name="Tang R."/>
            <person name="Li X."/>
            <person name="Hao Y."/>
            <person name="Zhou Z."/>
            <person name="Zhan Y."/>
            <person name="Yu H."/>
            <person name="Teng C."/>
            <person name="Yan Y."/>
            <person name="Ping S."/>
            <person name="Wang Y."/>
            <person name="Lin M."/>
        </authorList>
    </citation>
    <scope>NUCLEOTIDE SEQUENCE [LARGE SCALE GENOMIC DNA]</scope>
    <source>
        <strain evidence="1 2">I-0</strain>
    </source>
</reference>
<evidence type="ECO:0000313" key="1">
    <source>
        <dbReference type="EMBL" id="AFD23974.1"/>
    </source>
</evidence>
<dbReference type="Proteomes" id="UP000007575">
    <property type="component" value="Chromosome"/>
</dbReference>
<evidence type="ECO:0000313" key="2">
    <source>
        <dbReference type="Proteomes" id="UP000007575"/>
    </source>
</evidence>
<proteinExistence type="predicted"/>
<keyword evidence="2" id="KW-1185">Reference proteome</keyword>
<dbReference type="EMBL" id="CP002191">
    <property type="protein sequence ID" value="AFD23974.1"/>
    <property type="molecule type" value="Genomic_DNA"/>
</dbReference>
<protein>
    <submittedName>
        <fullName evidence="1">Uncharacterized protein</fullName>
    </submittedName>
</protein>
<gene>
    <name evidence="1" type="ordered locus">DGo_CA0047</name>
</gene>
<accession>H8GS79</accession>
<dbReference type="AlphaFoldDB" id="H8GS79"/>
<organism evidence="1 2">
    <name type="scientific">Deinococcus gobiensis (strain DSM 21396 / JCM 16679 / CGMCC 1.7299 / I-0)</name>
    <dbReference type="NCBI Taxonomy" id="745776"/>
    <lineage>
        <taxon>Bacteria</taxon>
        <taxon>Thermotogati</taxon>
        <taxon>Deinococcota</taxon>
        <taxon>Deinococci</taxon>
        <taxon>Deinococcales</taxon>
        <taxon>Deinococcaceae</taxon>
        <taxon>Deinococcus</taxon>
    </lineage>
</organism>
<dbReference type="HOGENOM" id="CLU_3167152_0_0_0"/>
<sequence>MLLPSTSSRPPSAGSSLAAGSALGALPRSSSGIGRLWPSAGEVLAGS</sequence>